<reference evidence="1 2" key="1">
    <citation type="submission" date="2020-07" db="EMBL/GenBank/DDBJ databases">
        <title>Sequencing the genomes of 1000 actinobacteria strains.</title>
        <authorList>
            <person name="Klenk H.-P."/>
        </authorList>
    </citation>
    <scope>NUCLEOTIDE SEQUENCE [LARGE SCALE GENOMIC DNA]</scope>
    <source>
        <strain evidence="1 2">DSM 15165</strain>
    </source>
</reference>
<dbReference type="Proteomes" id="UP000578352">
    <property type="component" value="Unassembled WGS sequence"/>
</dbReference>
<sequence length="29" mass="3053">MTTTENTRTVTVFGLVAAAYASPEPAPAW</sequence>
<evidence type="ECO:0000313" key="1">
    <source>
        <dbReference type="EMBL" id="NYJ23115.1"/>
    </source>
</evidence>
<evidence type="ECO:0000313" key="2">
    <source>
        <dbReference type="Proteomes" id="UP000578352"/>
    </source>
</evidence>
<dbReference type="EMBL" id="JACCFL010000001">
    <property type="protein sequence ID" value="NYJ23115.1"/>
    <property type="molecule type" value="Genomic_DNA"/>
</dbReference>
<dbReference type="AlphaFoldDB" id="A0A853CX27"/>
<gene>
    <name evidence="1" type="ORF">HNR13_001402</name>
</gene>
<comment type="caution">
    <text evidence="1">The sequence shown here is derived from an EMBL/GenBank/DDBJ whole genome shotgun (WGS) entry which is preliminary data.</text>
</comment>
<proteinExistence type="predicted"/>
<accession>A0A853CX27</accession>
<organism evidence="1 2">
    <name type="scientific">Leifsonia shinshuensis</name>
    <dbReference type="NCBI Taxonomy" id="150026"/>
    <lineage>
        <taxon>Bacteria</taxon>
        <taxon>Bacillati</taxon>
        <taxon>Actinomycetota</taxon>
        <taxon>Actinomycetes</taxon>
        <taxon>Micrococcales</taxon>
        <taxon>Microbacteriaceae</taxon>
        <taxon>Leifsonia</taxon>
    </lineage>
</organism>
<name>A0A853CX27_9MICO</name>
<protein>
    <submittedName>
        <fullName evidence="1">Uncharacterized protein</fullName>
    </submittedName>
</protein>